<sequence>MATDTRRTIAAAVAFEIGQADRSKRWLSDRTGIPYSTLDRKLKAQVDFNFSELFLIAEALRIEPSRLTPPEFVPTREAVAS</sequence>
<evidence type="ECO:0000313" key="1">
    <source>
        <dbReference type="EMBL" id="MDD7963341.1"/>
    </source>
</evidence>
<protein>
    <recommendedName>
        <fullName evidence="3">Transcription regulator BetR N-terminal domain-containing protein</fullName>
    </recommendedName>
</protein>
<name>A0ABT5SKH7_9MICO</name>
<dbReference type="SUPFAM" id="SSF47413">
    <property type="entry name" value="lambda repressor-like DNA-binding domains"/>
    <property type="match status" value="1"/>
</dbReference>
<dbReference type="Proteomes" id="UP001218170">
    <property type="component" value="Unassembled WGS sequence"/>
</dbReference>
<reference evidence="1 2" key="1">
    <citation type="submission" date="2023-02" db="EMBL/GenBank/DDBJ databases">
        <title>Study of novel species of the Microbacterium genus.</title>
        <authorList>
            <person name="Arroyo-Herrera I."/>
            <person name="Roman-Ponce B."/>
            <person name="Vasquez-Murrieta M.S."/>
        </authorList>
    </citation>
    <scope>NUCLEOTIDE SEQUENCE [LARGE SCALE GENOMIC DNA]</scope>
    <source>
        <strain evidence="1 2">NE1TT3</strain>
    </source>
</reference>
<accession>A0ABT5SKH7</accession>
<evidence type="ECO:0000313" key="2">
    <source>
        <dbReference type="Proteomes" id="UP001218170"/>
    </source>
</evidence>
<keyword evidence="2" id="KW-1185">Reference proteome</keyword>
<gene>
    <name evidence="1" type="ORF">PUW80_13370</name>
</gene>
<dbReference type="InterPro" id="IPR010982">
    <property type="entry name" value="Lambda_DNA-bd_dom_sf"/>
</dbReference>
<evidence type="ECO:0008006" key="3">
    <source>
        <dbReference type="Google" id="ProtNLM"/>
    </source>
</evidence>
<organism evidence="1 2">
    <name type="scientific">Microbacterium thalli</name>
    <dbReference type="NCBI Taxonomy" id="3027921"/>
    <lineage>
        <taxon>Bacteria</taxon>
        <taxon>Bacillati</taxon>
        <taxon>Actinomycetota</taxon>
        <taxon>Actinomycetes</taxon>
        <taxon>Micrococcales</taxon>
        <taxon>Microbacteriaceae</taxon>
        <taxon>Microbacterium</taxon>
    </lineage>
</organism>
<comment type="caution">
    <text evidence="1">The sequence shown here is derived from an EMBL/GenBank/DDBJ whole genome shotgun (WGS) entry which is preliminary data.</text>
</comment>
<proteinExistence type="predicted"/>
<dbReference type="EMBL" id="JAQZCI010000004">
    <property type="protein sequence ID" value="MDD7963341.1"/>
    <property type="molecule type" value="Genomic_DNA"/>
</dbReference>
<dbReference type="RefSeq" id="WP_274264919.1">
    <property type="nucleotide sequence ID" value="NZ_JAQZCI010000004.1"/>
</dbReference>